<organism evidence="2 3">
    <name type="scientific">Rotaria sordida</name>
    <dbReference type="NCBI Taxonomy" id="392033"/>
    <lineage>
        <taxon>Eukaryota</taxon>
        <taxon>Metazoa</taxon>
        <taxon>Spiralia</taxon>
        <taxon>Gnathifera</taxon>
        <taxon>Rotifera</taxon>
        <taxon>Eurotatoria</taxon>
        <taxon>Bdelloidea</taxon>
        <taxon>Philodinida</taxon>
        <taxon>Philodinidae</taxon>
        <taxon>Rotaria</taxon>
    </lineage>
</organism>
<feature type="region of interest" description="Disordered" evidence="1">
    <location>
        <begin position="1"/>
        <end position="61"/>
    </location>
</feature>
<reference evidence="2" key="1">
    <citation type="submission" date="2021-02" db="EMBL/GenBank/DDBJ databases">
        <authorList>
            <person name="Nowell W R."/>
        </authorList>
    </citation>
    <scope>NUCLEOTIDE SEQUENCE</scope>
</reference>
<evidence type="ECO:0000313" key="3">
    <source>
        <dbReference type="Proteomes" id="UP000663864"/>
    </source>
</evidence>
<protein>
    <submittedName>
        <fullName evidence="2">Uncharacterized protein</fullName>
    </submittedName>
</protein>
<feature type="compositionally biased region" description="Low complexity" evidence="1">
    <location>
        <begin position="39"/>
        <end position="49"/>
    </location>
</feature>
<feature type="non-terminal residue" evidence="2">
    <location>
        <position position="1"/>
    </location>
</feature>
<proteinExistence type="predicted"/>
<dbReference type="Proteomes" id="UP000663864">
    <property type="component" value="Unassembled WGS sequence"/>
</dbReference>
<evidence type="ECO:0000256" key="1">
    <source>
        <dbReference type="SAM" id="MobiDB-lite"/>
    </source>
</evidence>
<dbReference type="AlphaFoldDB" id="A0A815WVT9"/>
<accession>A0A815WVT9</accession>
<evidence type="ECO:0000313" key="2">
    <source>
        <dbReference type="EMBL" id="CAF1548234.1"/>
    </source>
</evidence>
<gene>
    <name evidence="2" type="ORF">ZHD862_LOCUS39276</name>
</gene>
<feature type="compositionally biased region" description="Gly residues" evidence="1">
    <location>
        <begin position="1"/>
        <end position="15"/>
    </location>
</feature>
<sequence>TSGGSNGVGGQGGYNGTCTVQNPETGEDFQINIIRHGKSSGPNGNNGKVGQSGKHGINGNDMALIDRSSQEASKHYEGNADRKLAWSYVYKAEYKSRLNGYQRYVEKENACF</sequence>
<comment type="caution">
    <text evidence="2">The sequence shown here is derived from an EMBL/GenBank/DDBJ whole genome shotgun (WGS) entry which is preliminary data.</text>
</comment>
<feature type="non-terminal residue" evidence="2">
    <location>
        <position position="112"/>
    </location>
</feature>
<name>A0A815WVT9_9BILA</name>
<dbReference type="EMBL" id="CAJNOT010016089">
    <property type="protein sequence ID" value="CAF1548234.1"/>
    <property type="molecule type" value="Genomic_DNA"/>
</dbReference>